<dbReference type="AlphaFoldDB" id="A0A4Q5LUS7"/>
<dbReference type="InterPro" id="IPR013766">
    <property type="entry name" value="Thioredoxin_domain"/>
</dbReference>
<dbReference type="OrthoDB" id="922811at2"/>
<dbReference type="InterPro" id="IPR004879">
    <property type="entry name" value="Ssp411-like_TRX"/>
</dbReference>
<keyword evidence="3" id="KW-1185">Reference proteome</keyword>
<dbReference type="InterPro" id="IPR036249">
    <property type="entry name" value="Thioredoxin-like_sf"/>
</dbReference>
<accession>A0A4Q5LUS7</accession>
<dbReference type="Gene3D" id="3.40.30.10">
    <property type="entry name" value="Glutaredoxin"/>
    <property type="match status" value="1"/>
</dbReference>
<feature type="domain" description="Thioredoxin" evidence="1">
    <location>
        <begin position="4"/>
        <end position="134"/>
    </location>
</feature>
<sequence>MKKTLLSATFIFVSYLTFSQGIKWEPTIQSAFAKAKAENKPVFVECFHPNCPICMSLEPTLKNAEVGKFYNQNFINYKLNLSDAKQVKFLNDKKIYLPGFPLFLYFDKNQNVLHHTDPVNTPKDFVNHAKAALDPNTQSGTAWKRYQAGSRDVGMLSSLAYLLRITQDTTRNIKVANDLYGVYPKDKLSSQESWEIAKKCLMDVDNGFAEFWLKNLATAKKYEAAKGHDGNETNAMGMLVQMAIYSPKASKYSLAKVNKLKQYMNLIGAGQYVASNTWQIEAQALIREQGQDKAMAFIQNMVSQTSQPQMLVYYVTFYNVNFPDGKLASQVRNWLNKALPQLKEPLDIANARYESARLYKKAGDTAKAKQEIALAKTSLASAKAKATDTNGKKIVENIGNGINKLAAELK</sequence>
<reference evidence="2 3" key="1">
    <citation type="submission" date="2019-02" db="EMBL/GenBank/DDBJ databases">
        <title>Bacterial novel species Emticicia sp. 17J42-9 isolated from soil.</title>
        <authorList>
            <person name="Jung H.-Y."/>
        </authorList>
    </citation>
    <scope>NUCLEOTIDE SEQUENCE [LARGE SCALE GENOMIC DNA]</scope>
    <source>
        <strain evidence="2 3">17J42-9</strain>
    </source>
</reference>
<name>A0A4Q5LUS7_9BACT</name>
<dbReference type="EMBL" id="SEWF01000050">
    <property type="protein sequence ID" value="RYU93259.1"/>
    <property type="molecule type" value="Genomic_DNA"/>
</dbReference>
<evidence type="ECO:0000259" key="1">
    <source>
        <dbReference type="PROSITE" id="PS51352"/>
    </source>
</evidence>
<protein>
    <submittedName>
        <fullName evidence="2">DUF255 domain-containing protein</fullName>
    </submittedName>
</protein>
<comment type="caution">
    <text evidence="2">The sequence shown here is derived from an EMBL/GenBank/DDBJ whole genome shotgun (WGS) entry which is preliminary data.</text>
</comment>
<dbReference type="RefSeq" id="WP_130023591.1">
    <property type="nucleotide sequence ID" value="NZ_SEWF01000050.1"/>
</dbReference>
<proteinExistence type="predicted"/>
<organism evidence="2 3">
    <name type="scientific">Emticicia agri</name>
    <dbReference type="NCBI Taxonomy" id="2492393"/>
    <lineage>
        <taxon>Bacteria</taxon>
        <taxon>Pseudomonadati</taxon>
        <taxon>Bacteroidota</taxon>
        <taxon>Cytophagia</taxon>
        <taxon>Cytophagales</taxon>
        <taxon>Leadbetterellaceae</taxon>
        <taxon>Emticicia</taxon>
    </lineage>
</organism>
<dbReference type="PROSITE" id="PS51352">
    <property type="entry name" value="THIOREDOXIN_2"/>
    <property type="match status" value="1"/>
</dbReference>
<gene>
    <name evidence="2" type="ORF">EWM59_22935</name>
</gene>
<dbReference type="SUPFAM" id="SSF52833">
    <property type="entry name" value="Thioredoxin-like"/>
    <property type="match status" value="1"/>
</dbReference>
<dbReference type="Proteomes" id="UP000293162">
    <property type="component" value="Unassembled WGS sequence"/>
</dbReference>
<evidence type="ECO:0000313" key="3">
    <source>
        <dbReference type="Proteomes" id="UP000293162"/>
    </source>
</evidence>
<evidence type="ECO:0000313" key="2">
    <source>
        <dbReference type="EMBL" id="RYU93259.1"/>
    </source>
</evidence>
<dbReference type="Pfam" id="PF03190">
    <property type="entry name" value="Thioredox_DsbH"/>
    <property type="match status" value="1"/>
</dbReference>